<evidence type="ECO:0000313" key="2">
    <source>
        <dbReference type="EMBL" id="GII20916.1"/>
    </source>
</evidence>
<protein>
    <submittedName>
        <fullName evidence="2">Uncharacterized protein</fullName>
    </submittedName>
</protein>
<proteinExistence type="predicted"/>
<keyword evidence="3" id="KW-1185">Reference proteome</keyword>
<dbReference type="RefSeq" id="WP_168112850.1">
    <property type="nucleotide sequence ID" value="NZ_BOON01000005.1"/>
</dbReference>
<accession>A0A8J3WYU7</accession>
<feature type="compositionally biased region" description="Low complexity" evidence="1">
    <location>
        <begin position="126"/>
        <end position="135"/>
    </location>
</feature>
<feature type="region of interest" description="Disordered" evidence="1">
    <location>
        <begin position="68"/>
        <end position="174"/>
    </location>
</feature>
<dbReference type="AlphaFoldDB" id="A0A8J3WYU7"/>
<dbReference type="Proteomes" id="UP000599074">
    <property type="component" value="Unassembled WGS sequence"/>
</dbReference>
<sequence length="224" mass="23472">MAGYTITIMSNDETAAQTTIRVDTASGSARITELTVRAAEGGGIFPRQLPALNLDQLIAALVPSAPTALASSDDSEPASASVESLPAESLPTQPATSESAAVEQVSGPESVLVPEASDEPVETPQPSASVSARGARSSRAKKAARTAPAKKAPARSRQTKAEKTAVTQSPNGRRAYRRMPEANELLSAYREVGGTTALARHYGVPRHTATGWLRRLRMQGLLES</sequence>
<feature type="compositionally biased region" description="Polar residues" evidence="1">
    <location>
        <begin position="90"/>
        <end position="99"/>
    </location>
</feature>
<comment type="caution">
    <text evidence="2">The sequence shown here is derived from an EMBL/GenBank/DDBJ whole genome shotgun (WGS) entry which is preliminary data.</text>
</comment>
<gene>
    <name evidence="2" type="ORF">Pme01_05130</name>
</gene>
<reference evidence="2" key="1">
    <citation type="submission" date="2021-01" db="EMBL/GenBank/DDBJ databases">
        <title>Whole genome shotgun sequence of Planosporangium mesophilum NBRC 109066.</title>
        <authorList>
            <person name="Komaki H."/>
            <person name="Tamura T."/>
        </authorList>
    </citation>
    <scope>NUCLEOTIDE SEQUENCE</scope>
    <source>
        <strain evidence="2">NBRC 109066</strain>
    </source>
</reference>
<dbReference type="EMBL" id="BOON01000005">
    <property type="protein sequence ID" value="GII20916.1"/>
    <property type="molecule type" value="Genomic_DNA"/>
</dbReference>
<feature type="compositionally biased region" description="Low complexity" evidence="1">
    <location>
        <begin position="68"/>
        <end position="84"/>
    </location>
</feature>
<evidence type="ECO:0000313" key="3">
    <source>
        <dbReference type="Proteomes" id="UP000599074"/>
    </source>
</evidence>
<organism evidence="2 3">
    <name type="scientific">Planosporangium mesophilum</name>
    <dbReference type="NCBI Taxonomy" id="689768"/>
    <lineage>
        <taxon>Bacteria</taxon>
        <taxon>Bacillati</taxon>
        <taxon>Actinomycetota</taxon>
        <taxon>Actinomycetes</taxon>
        <taxon>Micromonosporales</taxon>
        <taxon>Micromonosporaceae</taxon>
        <taxon>Planosporangium</taxon>
    </lineage>
</organism>
<name>A0A8J3WYU7_9ACTN</name>
<evidence type="ECO:0000256" key="1">
    <source>
        <dbReference type="SAM" id="MobiDB-lite"/>
    </source>
</evidence>